<name>A0A1G8VJE4_9ACTN</name>
<dbReference type="EC" id="2.8.1.7" evidence="3"/>
<comment type="similarity">
    <text evidence="2">Belongs to the class-V pyridoxal-phosphate-dependent aminotransferase family. NifS/IscS subfamily.</text>
</comment>
<keyword evidence="4" id="KW-0808">Transferase</keyword>
<evidence type="ECO:0000256" key="4">
    <source>
        <dbReference type="ARBA" id="ARBA00022679"/>
    </source>
</evidence>
<dbReference type="GO" id="GO:0031071">
    <property type="term" value="F:cysteine desulfurase activity"/>
    <property type="evidence" value="ECO:0007669"/>
    <property type="project" value="UniProtKB-EC"/>
</dbReference>
<organism evidence="11 12">
    <name type="scientific">Nonomuraea maritima</name>
    <dbReference type="NCBI Taxonomy" id="683260"/>
    <lineage>
        <taxon>Bacteria</taxon>
        <taxon>Bacillati</taxon>
        <taxon>Actinomycetota</taxon>
        <taxon>Actinomycetes</taxon>
        <taxon>Streptosporangiales</taxon>
        <taxon>Streptosporangiaceae</taxon>
        <taxon>Nonomuraea</taxon>
    </lineage>
</organism>
<evidence type="ECO:0000256" key="1">
    <source>
        <dbReference type="ARBA" id="ARBA00001933"/>
    </source>
</evidence>
<reference evidence="11 12" key="1">
    <citation type="submission" date="2016-10" db="EMBL/GenBank/DDBJ databases">
        <authorList>
            <person name="de Groot N.N."/>
        </authorList>
    </citation>
    <scope>NUCLEOTIDE SEQUENCE [LARGE SCALE GENOMIC DNA]</scope>
    <source>
        <strain evidence="11 12">CGMCC 4.5681</strain>
    </source>
</reference>
<dbReference type="InterPro" id="IPR015422">
    <property type="entry name" value="PyrdxlP-dep_Trfase_small"/>
</dbReference>
<sequence>MLPEAIEAMTEQLKRPGNASSLHATGRRVRRVVEESRETIADALGARPSEVVFTSGGTEADNLAVKGFYWSRRPRRRVLVSAVEHHAVLDPAHWLGDAQDAHVELLEVDEHGRVHPETLRAAIERDPDDVALVSIMWANNEVGTVQPIHVLAAIAHDHGIPFHTDAVQAVGQVPVSFTGSGADALTLTGHKVGGPIGVGALLLARGVTPIPVLHGGGQERDVRSGTLDAPAIAGLAAAVATAVKEQEATARRLGALRDDLIRRVREAVPGVVLNGDPVDRLPGNVHFSFPGCEGDALLMLLDAKGVECSTGSACSAGVAQPSHVLLAMGADAAAARGSLRFSLGHTSTSDDVDRLIEVLPAAVERARRAGLG</sequence>
<protein>
    <recommendedName>
        <fullName evidence="3">cysteine desulfurase</fullName>
        <ecNumber evidence="3">2.8.1.7</ecNumber>
    </recommendedName>
</protein>
<dbReference type="Gene3D" id="1.10.260.50">
    <property type="match status" value="1"/>
</dbReference>
<evidence type="ECO:0000256" key="7">
    <source>
        <dbReference type="ARBA" id="ARBA00023004"/>
    </source>
</evidence>
<dbReference type="Gene3D" id="3.40.640.10">
    <property type="entry name" value="Type I PLP-dependent aspartate aminotransferase-like (Major domain)"/>
    <property type="match status" value="1"/>
</dbReference>
<evidence type="ECO:0000256" key="8">
    <source>
        <dbReference type="ARBA" id="ARBA00023014"/>
    </source>
</evidence>
<evidence type="ECO:0000313" key="12">
    <source>
        <dbReference type="Proteomes" id="UP000198683"/>
    </source>
</evidence>
<comment type="catalytic activity">
    <reaction evidence="9">
        <text>(sulfur carrier)-H + L-cysteine = (sulfur carrier)-SH + L-alanine</text>
        <dbReference type="Rhea" id="RHEA:43892"/>
        <dbReference type="Rhea" id="RHEA-COMP:14737"/>
        <dbReference type="Rhea" id="RHEA-COMP:14739"/>
        <dbReference type="ChEBI" id="CHEBI:29917"/>
        <dbReference type="ChEBI" id="CHEBI:35235"/>
        <dbReference type="ChEBI" id="CHEBI:57972"/>
        <dbReference type="ChEBI" id="CHEBI:64428"/>
        <dbReference type="EC" id="2.8.1.7"/>
    </reaction>
</comment>
<dbReference type="SUPFAM" id="SSF53383">
    <property type="entry name" value="PLP-dependent transferases"/>
    <property type="match status" value="1"/>
</dbReference>
<proteinExistence type="inferred from homology"/>
<keyword evidence="7" id="KW-0408">Iron</keyword>
<dbReference type="FunFam" id="3.40.640.10:FF:000084">
    <property type="entry name" value="IscS-like cysteine desulfurase"/>
    <property type="match status" value="1"/>
</dbReference>
<evidence type="ECO:0000256" key="5">
    <source>
        <dbReference type="ARBA" id="ARBA00022723"/>
    </source>
</evidence>
<dbReference type="Pfam" id="PF00266">
    <property type="entry name" value="Aminotran_5"/>
    <property type="match status" value="1"/>
</dbReference>
<dbReference type="GO" id="GO:0046872">
    <property type="term" value="F:metal ion binding"/>
    <property type="evidence" value="ECO:0007669"/>
    <property type="project" value="UniProtKB-KW"/>
</dbReference>
<keyword evidence="5" id="KW-0479">Metal-binding</keyword>
<keyword evidence="8" id="KW-0411">Iron-sulfur</keyword>
<comment type="cofactor">
    <cofactor evidence="1">
        <name>pyridoxal 5'-phosphate</name>
        <dbReference type="ChEBI" id="CHEBI:597326"/>
    </cofactor>
</comment>
<keyword evidence="12" id="KW-1185">Reference proteome</keyword>
<gene>
    <name evidence="11" type="ORF">SAMN05421874_102599</name>
</gene>
<dbReference type="PIRSF" id="PIRSF005572">
    <property type="entry name" value="NifS"/>
    <property type="match status" value="1"/>
</dbReference>
<dbReference type="PANTHER" id="PTHR11601:SF34">
    <property type="entry name" value="CYSTEINE DESULFURASE"/>
    <property type="match status" value="1"/>
</dbReference>
<evidence type="ECO:0000313" key="11">
    <source>
        <dbReference type="EMBL" id="SDJ66017.1"/>
    </source>
</evidence>
<dbReference type="AlphaFoldDB" id="A0A1G8VJE4"/>
<accession>A0A1G8VJE4</accession>
<evidence type="ECO:0000256" key="6">
    <source>
        <dbReference type="ARBA" id="ARBA00022898"/>
    </source>
</evidence>
<dbReference type="GO" id="GO:0051536">
    <property type="term" value="F:iron-sulfur cluster binding"/>
    <property type="evidence" value="ECO:0007669"/>
    <property type="project" value="UniProtKB-KW"/>
</dbReference>
<dbReference type="InterPro" id="IPR000192">
    <property type="entry name" value="Aminotrans_V_dom"/>
</dbReference>
<dbReference type="FunFam" id="3.90.1150.10:FF:000053">
    <property type="entry name" value="Cysteine desulfurase NifS"/>
    <property type="match status" value="1"/>
</dbReference>
<keyword evidence="6" id="KW-0663">Pyridoxal phosphate</keyword>
<dbReference type="InterPro" id="IPR015424">
    <property type="entry name" value="PyrdxlP-dep_Trfase"/>
</dbReference>
<evidence type="ECO:0000256" key="2">
    <source>
        <dbReference type="ARBA" id="ARBA00006490"/>
    </source>
</evidence>
<dbReference type="PANTHER" id="PTHR11601">
    <property type="entry name" value="CYSTEINE DESULFURYLASE FAMILY MEMBER"/>
    <property type="match status" value="1"/>
</dbReference>
<dbReference type="Proteomes" id="UP000198683">
    <property type="component" value="Unassembled WGS sequence"/>
</dbReference>
<dbReference type="InterPro" id="IPR015421">
    <property type="entry name" value="PyrdxlP-dep_Trfase_major"/>
</dbReference>
<dbReference type="Gene3D" id="3.90.1150.10">
    <property type="entry name" value="Aspartate Aminotransferase, domain 1"/>
    <property type="match status" value="1"/>
</dbReference>
<dbReference type="InterPro" id="IPR016454">
    <property type="entry name" value="Cysteine_dSase"/>
</dbReference>
<evidence type="ECO:0000256" key="3">
    <source>
        <dbReference type="ARBA" id="ARBA00012239"/>
    </source>
</evidence>
<dbReference type="EMBL" id="FNFB01000002">
    <property type="protein sequence ID" value="SDJ66017.1"/>
    <property type="molecule type" value="Genomic_DNA"/>
</dbReference>
<feature type="domain" description="Aminotransferase class V" evidence="10">
    <location>
        <begin position="3"/>
        <end position="355"/>
    </location>
</feature>
<dbReference type="STRING" id="683260.SAMN05421874_102599"/>
<evidence type="ECO:0000259" key="10">
    <source>
        <dbReference type="Pfam" id="PF00266"/>
    </source>
</evidence>
<evidence type="ECO:0000256" key="9">
    <source>
        <dbReference type="ARBA" id="ARBA00050776"/>
    </source>
</evidence>